<organism evidence="1 2">
    <name type="scientific">Apiospora aurea</name>
    <dbReference type="NCBI Taxonomy" id="335848"/>
    <lineage>
        <taxon>Eukaryota</taxon>
        <taxon>Fungi</taxon>
        <taxon>Dikarya</taxon>
        <taxon>Ascomycota</taxon>
        <taxon>Pezizomycotina</taxon>
        <taxon>Sordariomycetes</taxon>
        <taxon>Xylariomycetidae</taxon>
        <taxon>Amphisphaeriales</taxon>
        <taxon>Apiosporaceae</taxon>
        <taxon>Apiospora</taxon>
    </lineage>
</organism>
<reference evidence="1 2" key="1">
    <citation type="submission" date="2023-01" db="EMBL/GenBank/DDBJ databases">
        <title>Analysis of 21 Apiospora genomes using comparative genomics revels a genus with tremendous synthesis potential of carbohydrate active enzymes and secondary metabolites.</title>
        <authorList>
            <person name="Sorensen T."/>
        </authorList>
    </citation>
    <scope>NUCLEOTIDE SEQUENCE [LARGE SCALE GENOMIC DNA]</scope>
    <source>
        <strain evidence="1 2">CBS 24483</strain>
    </source>
</reference>
<comment type="caution">
    <text evidence="1">The sequence shown here is derived from an EMBL/GenBank/DDBJ whole genome shotgun (WGS) entry which is preliminary data.</text>
</comment>
<dbReference type="EMBL" id="JAQQWE010000002">
    <property type="protein sequence ID" value="KAK7962037.1"/>
    <property type="molecule type" value="Genomic_DNA"/>
</dbReference>
<sequence>MWELDQLARRSQRHANKRQGAAVQAPLGLEERATRWLQRVVELPWFSRLWVIQEVVLNPDVTLYCGSAMLSWTRFVQAVRLIKNQPSWSLLTSTVCELWMLRVFGGNMTLRLDTVRLLQDLSFARCSDDRDRVWAMLAIATDLVIGKPEGDITDESQKPCLKVDYSMGATQLYLELTRKAMMMRSESQRMLLVYASIRSRG</sequence>
<evidence type="ECO:0000313" key="2">
    <source>
        <dbReference type="Proteomes" id="UP001391051"/>
    </source>
</evidence>
<dbReference type="Proteomes" id="UP001391051">
    <property type="component" value="Unassembled WGS sequence"/>
</dbReference>
<evidence type="ECO:0008006" key="3">
    <source>
        <dbReference type="Google" id="ProtNLM"/>
    </source>
</evidence>
<evidence type="ECO:0000313" key="1">
    <source>
        <dbReference type="EMBL" id="KAK7962037.1"/>
    </source>
</evidence>
<keyword evidence="2" id="KW-1185">Reference proteome</keyword>
<dbReference type="InterPro" id="IPR052895">
    <property type="entry name" value="HetReg/Transcr_Mod"/>
</dbReference>
<protein>
    <recommendedName>
        <fullName evidence="3">Heterokaryon incompatibility domain-containing protein</fullName>
    </recommendedName>
</protein>
<accession>A0ABR1QQV7</accession>
<dbReference type="RefSeq" id="XP_066704148.1">
    <property type="nucleotide sequence ID" value="XM_066839084.1"/>
</dbReference>
<proteinExistence type="predicted"/>
<gene>
    <name evidence="1" type="ORF">PG986_002862</name>
</gene>
<dbReference type="PANTHER" id="PTHR24148">
    <property type="entry name" value="ANKYRIN REPEAT DOMAIN-CONTAINING PROTEIN 39 HOMOLOG-RELATED"/>
    <property type="match status" value="1"/>
</dbReference>
<name>A0ABR1QQV7_9PEZI</name>
<dbReference type="PANTHER" id="PTHR24148:SF64">
    <property type="entry name" value="HETEROKARYON INCOMPATIBILITY DOMAIN-CONTAINING PROTEIN"/>
    <property type="match status" value="1"/>
</dbReference>
<dbReference type="GeneID" id="92072146"/>